<dbReference type="InterPro" id="IPR002545">
    <property type="entry name" value="CheW-lke_dom"/>
</dbReference>
<dbReference type="Gene3D" id="2.40.50.180">
    <property type="entry name" value="CheA-289, Domain 4"/>
    <property type="match status" value="1"/>
</dbReference>
<dbReference type="InterPro" id="IPR036061">
    <property type="entry name" value="CheW-like_dom_sf"/>
</dbReference>
<dbReference type="Proteomes" id="UP000824755">
    <property type="component" value="Chromosome"/>
</dbReference>
<dbReference type="EMBL" id="CP080544">
    <property type="protein sequence ID" value="QYR53477.1"/>
    <property type="molecule type" value="Genomic_DNA"/>
</dbReference>
<protein>
    <submittedName>
        <fullName evidence="2">Chemotaxis protein CheW</fullName>
    </submittedName>
</protein>
<evidence type="ECO:0000313" key="3">
    <source>
        <dbReference type="Proteomes" id="UP000824755"/>
    </source>
</evidence>
<dbReference type="RefSeq" id="WP_220380293.1">
    <property type="nucleotide sequence ID" value="NZ_CP080544.1"/>
</dbReference>
<accession>A0ABX8WRM6</accession>
<proteinExistence type="predicted"/>
<gene>
    <name evidence="2" type="ORF">H8L67_02935</name>
</gene>
<name>A0ABX8WRM6_9GAMM</name>
<dbReference type="SUPFAM" id="SSF50341">
    <property type="entry name" value="CheW-like"/>
    <property type="match status" value="1"/>
</dbReference>
<evidence type="ECO:0000313" key="2">
    <source>
        <dbReference type="EMBL" id="QYR53477.1"/>
    </source>
</evidence>
<dbReference type="Pfam" id="PF01584">
    <property type="entry name" value="CheW"/>
    <property type="match status" value="1"/>
</dbReference>
<feature type="domain" description="CheW-like" evidence="1">
    <location>
        <begin position="7"/>
        <end position="153"/>
    </location>
</feature>
<dbReference type="Gene3D" id="2.30.30.40">
    <property type="entry name" value="SH3 Domains"/>
    <property type="match status" value="1"/>
</dbReference>
<reference evidence="2 3" key="1">
    <citation type="submission" date="2021-08" db="EMBL/GenBank/DDBJ databases">
        <title>Lysobacter sp. strain CJ11 Genome sequencing and assembly.</title>
        <authorList>
            <person name="Kim I."/>
        </authorList>
    </citation>
    <scope>NUCLEOTIDE SEQUENCE [LARGE SCALE GENOMIC DNA]</scope>
    <source>
        <strain evidence="2 3">CJ11</strain>
    </source>
</reference>
<evidence type="ECO:0000259" key="1">
    <source>
        <dbReference type="PROSITE" id="PS50851"/>
    </source>
</evidence>
<organism evidence="2 3">
    <name type="scientific">Lysobacter soyae</name>
    <dbReference type="NCBI Taxonomy" id="2764185"/>
    <lineage>
        <taxon>Bacteria</taxon>
        <taxon>Pseudomonadati</taxon>
        <taxon>Pseudomonadota</taxon>
        <taxon>Gammaproteobacteria</taxon>
        <taxon>Lysobacterales</taxon>
        <taxon>Lysobacteraceae</taxon>
        <taxon>Lysobacter</taxon>
    </lineage>
</organism>
<sequence length="156" mass="16557">MSNLPDELRGVIVQTGAGQLLLPNSVITEVLSFSDPDAVDGAPSWLLGLIRWRGWQVPLLDFADLAGVQARTTQLQGGRRRVIVVKALGGNPRLPYMALLADGFPRLVTVKASNLQAPADATDIAACIHAIATLNDEEAIIPDLDKVEAKLTALAA</sequence>
<dbReference type="PROSITE" id="PS50851">
    <property type="entry name" value="CHEW"/>
    <property type="match status" value="1"/>
</dbReference>
<dbReference type="SMART" id="SM00260">
    <property type="entry name" value="CheW"/>
    <property type="match status" value="1"/>
</dbReference>
<keyword evidence="3" id="KW-1185">Reference proteome</keyword>